<name>A0A9J6A1D0_SOLCO</name>
<comment type="caution">
    <text evidence="1">The sequence shown here is derived from an EMBL/GenBank/DDBJ whole genome shotgun (WGS) entry which is preliminary data.</text>
</comment>
<accession>A0A9J6A1D0</accession>
<dbReference type="EMBL" id="JACXVP010000003">
    <property type="protein sequence ID" value="KAG5618353.1"/>
    <property type="molecule type" value="Genomic_DNA"/>
</dbReference>
<organism evidence="1 2">
    <name type="scientific">Solanum commersonii</name>
    <name type="common">Commerson's wild potato</name>
    <name type="synonym">Commerson's nightshade</name>
    <dbReference type="NCBI Taxonomy" id="4109"/>
    <lineage>
        <taxon>Eukaryota</taxon>
        <taxon>Viridiplantae</taxon>
        <taxon>Streptophyta</taxon>
        <taxon>Embryophyta</taxon>
        <taxon>Tracheophyta</taxon>
        <taxon>Spermatophyta</taxon>
        <taxon>Magnoliopsida</taxon>
        <taxon>eudicotyledons</taxon>
        <taxon>Gunneridae</taxon>
        <taxon>Pentapetalae</taxon>
        <taxon>asterids</taxon>
        <taxon>lamiids</taxon>
        <taxon>Solanales</taxon>
        <taxon>Solanaceae</taxon>
        <taxon>Solanoideae</taxon>
        <taxon>Solaneae</taxon>
        <taxon>Solanum</taxon>
    </lineage>
</organism>
<proteinExistence type="predicted"/>
<dbReference type="Proteomes" id="UP000824120">
    <property type="component" value="Chromosome 3"/>
</dbReference>
<dbReference type="AlphaFoldDB" id="A0A9J6A1D0"/>
<keyword evidence="2" id="KW-1185">Reference proteome</keyword>
<reference evidence="1 2" key="1">
    <citation type="submission" date="2020-09" db="EMBL/GenBank/DDBJ databases">
        <title>De no assembly of potato wild relative species, Solanum commersonii.</title>
        <authorList>
            <person name="Cho K."/>
        </authorList>
    </citation>
    <scope>NUCLEOTIDE SEQUENCE [LARGE SCALE GENOMIC DNA]</scope>
    <source>
        <strain evidence="1">LZ3.2</strain>
        <tissue evidence="1">Leaf</tissue>
    </source>
</reference>
<evidence type="ECO:0000313" key="1">
    <source>
        <dbReference type="EMBL" id="KAG5618353.1"/>
    </source>
</evidence>
<dbReference type="OrthoDB" id="6129702at2759"/>
<evidence type="ECO:0000313" key="2">
    <source>
        <dbReference type="Proteomes" id="UP000824120"/>
    </source>
</evidence>
<feature type="non-terminal residue" evidence="1">
    <location>
        <position position="108"/>
    </location>
</feature>
<gene>
    <name evidence="1" type="ORF">H5410_018177</name>
</gene>
<protein>
    <submittedName>
        <fullName evidence="1">Uncharacterized protein</fullName>
    </submittedName>
</protein>
<sequence>VTTIPMKEFYTADVDNFGQLFKMTGSLNKSFEACFHLHCFQGGPKTHTPFSSFYTLISLVLYYRYSQAQANRKVSALFGGTQDKFVASKKTVYPLEKLVTYSFLCNIN</sequence>